<reference evidence="3" key="3">
    <citation type="submission" date="2016-06" db="UniProtKB">
        <authorList>
            <consortium name="WormBaseParasite"/>
        </authorList>
    </citation>
    <scope>IDENTIFICATION</scope>
</reference>
<dbReference type="AlphaFoldDB" id="A0A183CE58"/>
<dbReference type="Proteomes" id="UP000050741">
    <property type="component" value="Unassembled WGS sequence"/>
</dbReference>
<keyword evidence="2" id="KW-1185">Reference proteome</keyword>
<reference evidence="2" key="1">
    <citation type="submission" date="2013-12" db="EMBL/GenBank/DDBJ databases">
        <authorList>
            <person name="Aslett M."/>
        </authorList>
    </citation>
    <scope>NUCLEOTIDE SEQUENCE [LARGE SCALE GENOMIC DNA]</scope>
    <source>
        <strain evidence="2">Lindley</strain>
    </source>
</reference>
<dbReference type="WBParaSite" id="GPLIN_001116200">
    <property type="protein sequence ID" value="GPLIN_001116200"/>
    <property type="gene ID" value="GPLIN_001116200"/>
</dbReference>
<feature type="region of interest" description="Disordered" evidence="1">
    <location>
        <begin position="1"/>
        <end position="31"/>
    </location>
</feature>
<evidence type="ECO:0000313" key="3">
    <source>
        <dbReference type="WBParaSite" id="GPLIN_001116200"/>
    </source>
</evidence>
<protein>
    <submittedName>
        <fullName evidence="3">PAM2 domain-containing protein</fullName>
    </submittedName>
</protein>
<name>A0A183CE58_GLOPA</name>
<sequence length="85" mass="9434">MNVMPSPRQYTMPPYPNQPQLIPQQPPHGMYLAPITATAPAAQPRYVDTAVPMPPMRAQQQMVVPYSPPHNNSAAPMLPHHPTPF</sequence>
<accession>A0A183CE58</accession>
<evidence type="ECO:0000313" key="2">
    <source>
        <dbReference type="Proteomes" id="UP000050741"/>
    </source>
</evidence>
<organism evidence="2 3">
    <name type="scientific">Globodera pallida</name>
    <name type="common">Potato cyst nematode worm</name>
    <name type="synonym">Heterodera pallida</name>
    <dbReference type="NCBI Taxonomy" id="36090"/>
    <lineage>
        <taxon>Eukaryota</taxon>
        <taxon>Metazoa</taxon>
        <taxon>Ecdysozoa</taxon>
        <taxon>Nematoda</taxon>
        <taxon>Chromadorea</taxon>
        <taxon>Rhabditida</taxon>
        <taxon>Tylenchina</taxon>
        <taxon>Tylenchomorpha</taxon>
        <taxon>Tylenchoidea</taxon>
        <taxon>Heteroderidae</taxon>
        <taxon>Heteroderinae</taxon>
        <taxon>Globodera</taxon>
    </lineage>
</organism>
<proteinExistence type="predicted"/>
<evidence type="ECO:0000256" key="1">
    <source>
        <dbReference type="SAM" id="MobiDB-lite"/>
    </source>
</evidence>
<feature type="region of interest" description="Disordered" evidence="1">
    <location>
        <begin position="64"/>
        <end position="85"/>
    </location>
</feature>
<reference evidence="2" key="2">
    <citation type="submission" date="2014-05" db="EMBL/GenBank/DDBJ databases">
        <title>The genome and life-stage specific transcriptomes of Globodera pallida elucidate key aspects of plant parasitism by a cyst nematode.</title>
        <authorList>
            <person name="Cotton J.A."/>
            <person name="Lilley C.J."/>
            <person name="Jones L.M."/>
            <person name="Kikuchi T."/>
            <person name="Reid A.J."/>
            <person name="Thorpe P."/>
            <person name="Tsai I.J."/>
            <person name="Beasley H."/>
            <person name="Blok V."/>
            <person name="Cock P.J.A."/>
            <person name="Van den Akker S.E."/>
            <person name="Holroyd N."/>
            <person name="Hunt M."/>
            <person name="Mantelin S."/>
            <person name="Naghra H."/>
            <person name="Pain A."/>
            <person name="Palomares-Rius J.E."/>
            <person name="Zarowiecki M."/>
            <person name="Berriman M."/>
            <person name="Jones J.T."/>
            <person name="Urwin P.E."/>
        </authorList>
    </citation>
    <scope>NUCLEOTIDE SEQUENCE [LARGE SCALE GENOMIC DNA]</scope>
    <source>
        <strain evidence="2">Lindley</strain>
    </source>
</reference>